<organism evidence="1 2">
    <name type="scientific">Arthrobacter terrae</name>
    <dbReference type="NCBI Taxonomy" id="2935737"/>
    <lineage>
        <taxon>Bacteria</taxon>
        <taxon>Bacillati</taxon>
        <taxon>Actinomycetota</taxon>
        <taxon>Actinomycetes</taxon>
        <taxon>Micrococcales</taxon>
        <taxon>Micrococcaceae</taxon>
        <taxon>Arthrobacter</taxon>
    </lineage>
</organism>
<dbReference type="RefSeq" id="WP_196395917.1">
    <property type="nucleotide sequence ID" value="NZ_JADNYM010000006.1"/>
</dbReference>
<name>A0A931CI12_9MICC</name>
<evidence type="ECO:0000313" key="2">
    <source>
        <dbReference type="Proteomes" id="UP000655366"/>
    </source>
</evidence>
<dbReference type="EMBL" id="JADNYM010000006">
    <property type="protein sequence ID" value="MBG0738967.1"/>
    <property type="molecule type" value="Genomic_DNA"/>
</dbReference>
<sequence>MSRSVDYYAKQAEFLGNSVIEVSVPSGRLIATDDLRSVKHFDIEPPLSINYGSGLDAWAREFATRTNTAYAFVGNTCPSVTRRNDGLIQVVTPAWSKGADPAFNDDETVVAKICTDLWATMLTDYQNWLDHGGPEVAAANANFAFDTYTVFEVTPGKYRWTVYSHSDYFDRDDLGRVTYAQLELIEAY</sequence>
<accession>A0A931CI12</accession>
<comment type="caution">
    <text evidence="1">The sequence shown here is derived from an EMBL/GenBank/DDBJ whole genome shotgun (WGS) entry which is preliminary data.</text>
</comment>
<proteinExistence type="predicted"/>
<gene>
    <name evidence="1" type="ORF">IV500_05960</name>
</gene>
<reference evidence="1 2" key="1">
    <citation type="submission" date="2020-11" db="EMBL/GenBank/DDBJ databases">
        <title>Arthrobacter antarcticus sp. nov., isolated from Antarctic Soil.</title>
        <authorList>
            <person name="Li J."/>
        </authorList>
    </citation>
    <scope>NUCLEOTIDE SEQUENCE [LARGE SCALE GENOMIC DNA]</scope>
    <source>
        <strain evidence="1 2">Z1-20</strain>
    </source>
</reference>
<protein>
    <submittedName>
        <fullName evidence="1">Uncharacterized protein</fullName>
    </submittedName>
</protein>
<keyword evidence="2" id="KW-1185">Reference proteome</keyword>
<dbReference type="AlphaFoldDB" id="A0A931CI12"/>
<dbReference type="Proteomes" id="UP000655366">
    <property type="component" value="Unassembled WGS sequence"/>
</dbReference>
<evidence type="ECO:0000313" key="1">
    <source>
        <dbReference type="EMBL" id="MBG0738967.1"/>
    </source>
</evidence>